<name>A0A9P6B2H5_9AGAM</name>
<evidence type="ECO:0000313" key="9">
    <source>
        <dbReference type="Proteomes" id="UP000886523"/>
    </source>
</evidence>
<dbReference type="GO" id="GO:0071036">
    <property type="term" value="P:nuclear polyadenylation-dependent snoRNA catabolic process"/>
    <property type="evidence" value="ECO:0007669"/>
    <property type="project" value="TreeGrafter"/>
</dbReference>
<dbReference type="EMBL" id="MU128940">
    <property type="protein sequence ID" value="KAF9516350.1"/>
    <property type="molecule type" value="Genomic_DNA"/>
</dbReference>
<evidence type="ECO:0000256" key="1">
    <source>
        <dbReference type="ARBA" id="ARBA00004123"/>
    </source>
</evidence>
<evidence type="ECO:0000256" key="5">
    <source>
        <dbReference type="ARBA" id="ARBA00043957"/>
    </source>
</evidence>
<dbReference type="Pfam" id="PF01612">
    <property type="entry name" value="DNA_pol_A_exo1"/>
    <property type="match status" value="1"/>
</dbReference>
<dbReference type="OrthoDB" id="2250022at2759"/>
<feature type="compositionally biased region" description="Low complexity" evidence="6">
    <location>
        <begin position="746"/>
        <end position="762"/>
    </location>
</feature>
<organism evidence="8 9">
    <name type="scientific">Hydnum rufescens UP504</name>
    <dbReference type="NCBI Taxonomy" id="1448309"/>
    <lineage>
        <taxon>Eukaryota</taxon>
        <taxon>Fungi</taxon>
        <taxon>Dikarya</taxon>
        <taxon>Basidiomycota</taxon>
        <taxon>Agaricomycotina</taxon>
        <taxon>Agaricomycetes</taxon>
        <taxon>Cantharellales</taxon>
        <taxon>Hydnaceae</taxon>
        <taxon>Hydnum</taxon>
    </lineage>
</organism>
<dbReference type="InterPro" id="IPR010997">
    <property type="entry name" value="HRDC-like_sf"/>
</dbReference>
<dbReference type="GO" id="GO:0000175">
    <property type="term" value="F:3'-5'-RNA exonuclease activity"/>
    <property type="evidence" value="ECO:0007669"/>
    <property type="project" value="InterPro"/>
</dbReference>
<dbReference type="GO" id="GO:0071035">
    <property type="term" value="P:nuclear polyadenylation-dependent rRNA catabolic process"/>
    <property type="evidence" value="ECO:0007669"/>
    <property type="project" value="TreeGrafter"/>
</dbReference>
<dbReference type="GO" id="GO:0071037">
    <property type="term" value="P:nuclear polyadenylation-dependent snRNA catabolic process"/>
    <property type="evidence" value="ECO:0007669"/>
    <property type="project" value="TreeGrafter"/>
</dbReference>
<feature type="region of interest" description="Disordered" evidence="6">
    <location>
        <begin position="743"/>
        <end position="891"/>
    </location>
</feature>
<sequence>MASSQEDAETPFSPSTSFGAYQPLLQKAALTATKQAYLLPIDTDMAFHRTLDKKFAADVDVVSARVFALTNKLLKFAHGVNVSIGGGKGKAVIREEEDLLEGYHTSVVDVMDQLYEAADKYLDEYTGRSKSTSIPTHAPNGNLSTNQYPKHSGRLPASLMHAANIPKPQNHFTVPVNNENHRIWRPILKTKFNALVPWITCQFLMKTRWIRVTWKISLKHPYTYEITHLTYPLHILQPPSAPIPPSPPPFAPTPFQFVSTLAALRALSETLSSPNTREVAIDLEHHSHRTYAGFVCLIQISTREEDWVIDCLEPSVRNALGEVLGPIFSDPKVAKVLHGAESDIVWLQQDFGLYIVNLFDTYHASVLLGGFPKNGLASLLEHFCGFTADKRYQLADWRIRPLPEEMLFYARSDTHFLLYIYDRLRLLLFERDRLSSASPSTDTSGALDTPSSASLISVLSASAQTALRLYVPVVYDDENGKGPEGWDILMRKYGRTRTGLPGAVFVAIHRWRDRVARELDESVKYILPQHHIFKLSDYPPKDLASLFSTVSPVPPVLRDRGPELLEVMKRAVPEHTQGEGVAAGQTNEGNSQAPMDVSLNAGTANVPGPAASLTLPDLWSLPSSRTEQPPIAISSALLGNLNPSHRSMVHTSPLDLKYIAVSSPLFGRRLGITTSGMTENAIPSENARYRTIVAKIHSTLVTAPSIPSVSIFISHLTPSLINLIYTLVMLAEIPFVPASQRTTLNPSTAPSTSAVASASASAEPNEPDSIVVVGRKTKKKNKLKRKMSEPDVNTQVADSGAVPGPAPAKKSSGSAKAKHVDDASVEPFDYSSVPNLLDAEDDTRAEPETAGTSGRRSKKLKTAPVLEYGNFPAPPRNRAEPRSGNTSHSFK</sequence>
<dbReference type="InterPro" id="IPR044876">
    <property type="entry name" value="HRDC_dom_sf"/>
</dbReference>
<keyword evidence="3" id="KW-0271">Exosome</keyword>
<dbReference type="Pfam" id="PF00570">
    <property type="entry name" value="HRDC"/>
    <property type="match status" value="1"/>
</dbReference>
<accession>A0A9P6B2H5</accession>
<dbReference type="InterPro" id="IPR002121">
    <property type="entry name" value="HRDC_dom"/>
</dbReference>
<evidence type="ECO:0000259" key="7">
    <source>
        <dbReference type="PROSITE" id="PS50967"/>
    </source>
</evidence>
<dbReference type="InterPro" id="IPR002562">
    <property type="entry name" value="3'-5'_exonuclease_dom"/>
</dbReference>
<dbReference type="PROSITE" id="PS50967">
    <property type="entry name" value="HRDC"/>
    <property type="match status" value="1"/>
</dbReference>
<dbReference type="PANTHER" id="PTHR12124:SF47">
    <property type="entry name" value="EXOSOME COMPONENT 10"/>
    <property type="match status" value="1"/>
</dbReference>
<dbReference type="Pfam" id="PF08066">
    <property type="entry name" value="PMC2NT"/>
    <property type="match status" value="1"/>
</dbReference>
<dbReference type="GO" id="GO:0071044">
    <property type="term" value="P:histone mRNA catabolic process"/>
    <property type="evidence" value="ECO:0007669"/>
    <property type="project" value="TreeGrafter"/>
</dbReference>
<comment type="subcellular location">
    <subcellularLocation>
        <location evidence="1">Nucleus</location>
    </subcellularLocation>
</comment>
<dbReference type="GO" id="GO:0005730">
    <property type="term" value="C:nucleolus"/>
    <property type="evidence" value="ECO:0007669"/>
    <property type="project" value="TreeGrafter"/>
</dbReference>
<dbReference type="AlphaFoldDB" id="A0A9P6B2H5"/>
<dbReference type="InterPro" id="IPR012337">
    <property type="entry name" value="RNaseH-like_sf"/>
</dbReference>
<dbReference type="InterPro" id="IPR045092">
    <property type="entry name" value="Rrp6-like"/>
</dbReference>
<comment type="similarity">
    <text evidence="5">Belongs to the exosome component 10/RRP6 family.</text>
</comment>
<dbReference type="GO" id="GO:0000467">
    <property type="term" value="P:exonucleolytic trimming to generate mature 3'-end of 5.8S rRNA from tricistronic rRNA transcript (SSU-rRNA, 5.8S rRNA, LSU-rRNA)"/>
    <property type="evidence" value="ECO:0007669"/>
    <property type="project" value="InterPro"/>
</dbReference>
<dbReference type="SUPFAM" id="SSF47819">
    <property type="entry name" value="HRDC-like"/>
    <property type="match status" value="1"/>
</dbReference>
<keyword evidence="2" id="KW-0698">rRNA processing</keyword>
<proteinExistence type="inferred from homology"/>
<dbReference type="SMART" id="SM00474">
    <property type="entry name" value="35EXOc"/>
    <property type="match status" value="1"/>
</dbReference>
<evidence type="ECO:0000256" key="3">
    <source>
        <dbReference type="ARBA" id="ARBA00022835"/>
    </source>
</evidence>
<dbReference type="SUPFAM" id="SSF53098">
    <property type="entry name" value="Ribonuclease H-like"/>
    <property type="match status" value="1"/>
</dbReference>
<evidence type="ECO:0000256" key="6">
    <source>
        <dbReference type="SAM" id="MobiDB-lite"/>
    </source>
</evidence>
<evidence type="ECO:0000313" key="8">
    <source>
        <dbReference type="EMBL" id="KAF9516350.1"/>
    </source>
</evidence>
<dbReference type="GO" id="GO:0000166">
    <property type="term" value="F:nucleotide binding"/>
    <property type="evidence" value="ECO:0007669"/>
    <property type="project" value="InterPro"/>
</dbReference>
<feature type="domain" description="HRDC" evidence="7">
    <location>
        <begin position="498"/>
        <end position="578"/>
    </location>
</feature>
<dbReference type="Gene3D" id="1.10.150.80">
    <property type="entry name" value="HRDC domain"/>
    <property type="match status" value="1"/>
</dbReference>
<protein>
    <recommendedName>
        <fullName evidence="7">HRDC domain-containing protein</fullName>
    </recommendedName>
</protein>
<dbReference type="GO" id="GO:0003727">
    <property type="term" value="F:single-stranded RNA binding"/>
    <property type="evidence" value="ECO:0007669"/>
    <property type="project" value="TreeGrafter"/>
</dbReference>
<keyword evidence="4" id="KW-0539">Nucleus</keyword>
<dbReference type="GO" id="GO:0071051">
    <property type="term" value="P:poly(A)-dependent snoRNA 3'-end processing"/>
    <property type="evidence" value="ECO:0007669"/>
    <property type="project" value="TreeGrafter"/>
</dbReference>
<reference evidence="8" key="1">
    <citation type="journal article" date="2020" name="Nat. Commun.">
        <title>Large-scale genome sequencing of mycorrhizal fungi provides insights into the early evolution of symbiotic traits.</title>
        <authorList>
            <person name="Miyauchi S."/>
            <person name="Kiss E."/>
            <person name="Kuo A."/>
            <person name="Drula E."/>
            <person name="Kohler A."/>
            <person name="Sanchez-Garcia M."/>
            <person name="Morin E."/>
            <person name="Andreopoulos B."/>
            <person name="Barry K.W."/>
            <person name="Bonito G."/>
            <person name="Buee M."/>
            <person name="Carver A."/>
            <person name="Chen C."/>
            <person name="Cichocki N."/>
            <person name="Clum A."/>
            <person name="Culley D."/>
            <person name="Crous P.W."/>
            <person name="Fauchery L."/>
            <person name="Girlanda M."/>
            <person name="Hayes R.D."/>
            <person name="Keri Z."/>
            <person name="LaButti K."/>
            <person name="Lipzen A."/>
            <person name="Lombard V."/>
            <person name="Magnuson J."/>
            <person name="Maillard F."/>
            <person name="Murat C."/>
            <person name="Nolan M."/>
            <person name="Ohm R.A."/>
            <person name="Pangilinan J."/>
            <person name="Pereira M.F."/>
            <person name="Perotto S."/>
            <person name="Peter M."/>
            <person name="Pfister S."/>
            <person name="Riley R."/>
            <person name="Sitrit Y."/>
            <person name="Stielow J.B."/>
            <person name="Szollosi G."/>
            <person name="Zifcakova L."/>
            <person name="Stursova M."/>
            <person name="Spatafora J.W."/>
            <person name="Tedersoo L."/>
            <person name="Vaario L.M."/>
            <person name="Yamada A."/>
            <person name="Yan M."/>
            <person name="Wang P."/>
            <person name="Xu J."/>
            <person name="Bruns T."/>
            <person name="Baldrian P."/>
            <person name="Vilgalys R."/>
            <person name="Dunand C."/>
            <person name="Henrissat B."/>
            <person name="Grigoriev I.V."/>
            <person name="Hibbett D."/>
            <person name="Nagy L.G."/>
            <person name="Martin F.M."/>
        </authorList>
    </citation>
    <scope>NUCLEOTIDE SEQUENCE</scope>
    <source>
        <strain evidence="8">UP504</strain>
    </source>
</reference>
<dbReference type="GO" id="GO:0071038">
    <property type="term" value="P:TRAMP-dependent tRNA surveillance pathway"/>
    <property type="evidence" value="ECO:0007669"/>
    <property type="project" value="TreeGrafter"/>
</dbReference>
<dbReference type="GO" id="GO:0000176">
    <property type="term" value="C:nuclear exosome (RNase complex)"/>
    <property type="evidence" value="ECO:0007669"/>
    <property type="project" value="InterPro"/>
</dbReference>
<keyword evidence="9" id="KW-1185">Reference proteome</keyword>
<dbReference type="GO" id="GO:0071040">
    <property type="term" value="P:nuclear polyadenylation-dependent antisense transcript catabolic process"/>
    <property type="evidence" value="ECO:0007669"/>
    <property type="project" value="TreeGrafter"/>
</dbReference>
<dbReference type="InterPro" id="IPR012588">
    <property type="entry name" value="Exosome-assoc_fac_Rrp6_N"/>
</dbReference>
<evidence type="ECO:0000256" key="4">
    <source>
        <dbReference type="ARBA" id="ARBA00023242"/>
    </source>
</evidence>
<dbReference type="PANTHER" id="PTHR12124">
    <property type="entry name" value="POLYMYOSITIS/SCLERODERMA AUTOANTIGEN-RELATED"/>
    <property type="match status" value="1"/>
</dbReference>
<gene>
    <name evidence="8" type="ORF">BS47DRAFT_1292448</name>
</gene>
<dbReference type="GO" id="GO:0071039">
    <property type="term" value="P:nuclear polyadenylation-dependent CUT catabolic process"/>
    <property type="evidence" value="ECO:0007669"/>
    <property type="project" value="TreeGrafter"/>
</dbReference>
<feature type="compositionally biased region" description="Basic residues" evidence="6">
    <location>
        <begin position="775"/>
        <end position="785"/>
    </location>
</feature>
<evidence type="ECO:0000256" key="2">
    <source>
        <dbReference type="ARBA" id="ARBA00022552"/>
    </source>
</evidence>
<dbReference type="Gene3D" id="3.30.420.10">
    <property type="entry name" value="Ribonuclease H-like superfamily/Ribonuclease H"/>
    <property type="match status" value="1"/>
</dbReference>
<comment type="caution">
    <text evidence="8">The sequence shown here is derived from an EMBL/GenBank/DDBJ whole genome shotgun (WGS) entry which is preliminary data.</text>
</comment>
<dbReference type="Proteomes" id="UP000886523">
    <property type="component" value="Unassembled WGS sequence"/>
</dbReference>
<dbReference type="InterPro" id="IPR036397">
    <property type="entry name" value="RNaseH_sf"/>
</dbReference>